<feature type="region of interest" description="Disordered" evidence="9">
    <location>
        <begin position="969"/>
        <end position="993"/>
    </location>
</feature>
<keyword evidence="6" id="KW-0675">Receptor</keyword>
<feature type="transmembrane region" description="Helical" evidence="10">
    <location>
        <begin position="532"/>
        <end position="553"/>
    </location>
</feature>
<keyword evidence="5 10" id="KW-0472">Membrane</keyword>
<evidence type="ECO:0000256" key="6">
    <source>
        <dbReference type="ARBA" id="ARBA00023170"/>
    </source>
</evidence>
<feature type="domain" description="G-protein coupled receptors family 3 profile" evidence="11">
    <location>
        <begin position="406"/>
        <end position="623"/>
    </location>
</feature>
<keyword evidence="13" id="KW-1185">Reference proteome</keyword>
<keyword evidence="2 10" id="KW-0812">Transmembrane</keyword>
<evidence type="ECO:0000256" key="1">
    <source>
        <dbReference type="ARBA" id="ARBA00004141"/>
    </source>
</evidence>
<dbReference type="GO" id="GO:0007214">
    <property type="term" value="P:gamma-aminobutyric acid signaling pathway"/>
    <property type="evidence" value="ECO:0007669"/>
    <property type="project" value="TreeGrafter"/>
</dbReference>
<feature type="compositionally biased region" description="Basic residues" evidence="9">
    <location>
        <begin position="642"/>
        <end position="653"/>
    </location>
</feature>
<feature type="region of interest" description="Disordered" evidence="9">
    <location>
        <begin position="804"/>
        <end position="828"/>
    </location>
</feature>
<evidence type="ECO:0000256" key="5">
    <source>
        <dbReference type="ARBA" id="ARBA00023136"/>
    </source>
</evidence>
<keyword evidence="4" id="KW-0297">G-protein coupled receptor</keyword>
<feature type="compositionally biased region" description="Basic and acidic residues" evidence="9">
    <location>
        <begin position="804"/>
        <end position="815"/>
    </location>
</feature>
<dbReference type="SUPFAM" id="SSF53822">
    <property type="entry name" value="Periplasmic binding protein-like I"/>
    <property type="match status" value="1"/>
</dbReference>
<feature type="compositionally biased region" description="Polar residues" evidence="9">
    <location>
        <begin position="1034"/>
        <end position="1046"/>
    </location>
</feature>
<feature type="compositionally biased region" description="Basic residues" evidence="9">
    <location>
        <begin position="971"/>
        <end position="981"/>
    </location>
</feature>
<feature type="transmembrane region" description="Helical" evidence="10">
    <location>
        <begin position="565"/>
        <end position="589"/>
    </location>
</feature>
<feature type="region of interest" description="Disordered" evidence="9">
    <location>
        <begin position="1024"/>
        <end position="1046"/>
    </location>
</feature>
<keyword evidence="7" id="KW-0325">Glycoprotein</keyword>
<evidence type="ECO:0000313" key="13">
    <source>
        <dbReference type="Proteomes" id="UP000738359"/>
    </source>
</evidence>
<feature type="compositionally biased region" description="Polar residues" evidence="9">
    <location>
        <begin position="1077"/>
        <end position="1092"/>
    </location>
</feature>
<dbReference type="PROSITE" id="PS50259">
    <property type="entry name" value="G_PROTEIN_RECEP_F3_4"/>
    <property type="match status" value="1"/>
</dbReference>
<comment type="subcellular location">
    <subcellularLocation>
        <location evidence="1">Membrane</location>
        <topology evidence="1">Multi-pass membrane protein</topology>
    </subcellularLocation>
</comment>
<evidence type="ECO:0000256" key="7">
    <source>
        <dbReference type="ARBA" id="ARBA00023180"/>
    </source>
</evidence>
<gene>
    <name evidence="12" type="ORF">BGZ70_003294</name>
</gene>
<feature type="transmembrane region" description="Helical" evidence="10">
    <location>
        <begin position="414"/>
        <end position="435"/>
    </location>
</feature>
<dbReference type="GO" id="GO:0038039">
    <property type="term" value="C:G protein-coupled receptor heterodimeric complex"/>
    <property type="evidence" value="ECO:0007669"/>
    <property type="project" value="TreeGrafter"/>
</dbReference>
<dbReference type="EMBL" id="JAAAHY010000188">
    <property type="protein sequence ID" value="KAF9966095.1"/>
    <property type="molecule type" value="Genomic_DNA"/>
</dbReference>
<name>A0A9P6M4H2_MORAP</name>
<dbReference type="InterPro" id="IPR001828">
    <property type="entry name" value="ANF_lig-bd_rcpt"/>
</dbReference>
<evidence type="ECO:0000256" key="8">
    <source>
        <dbReference type="ARBA" id="ARBA00023224"/>
    </source>
</evidence>
<feature type="transmembrane region" description="Helical" evidence="10">
    <location>
        <begin position="447"/>
        <end position="464"/>
    </location>
</feature>
<feature type="compositionally biased region" description="Acidic residues" evidence="9">
    <location>
        <begin position="1119"/>
        <end position="1134"/>
    </location>
</feature>
<evidence type="ECO:0000259" key="11">
    <source>
        <dbReference type="PROSITE" id="PS50259"/>
    </source>
</evidence>
<dbReference type="InterPro" id="IPR002455">
    <property type="entry name" value="GPCR3_GABA-B"/>
</dbReference>
<feature type="transmembrane region" description="Helical" evidence="10">
    <location>
        <begin position="595"/>
        <end position="621"/>
    </location>
</feature>
<evidence type="ECO:0000256" key="10">
    <source>
        <dbReference type="SAM" id="Phobius"/>
    </source>
</evidence>
<feature type="compositionally biased region" description="Basic residues" evidence="9">
    <location>
        <begin position="1292"/>
        <end position="1303"/>
    </location>
</feature>
<evidence type="ECO:0000256" key="4">
    <source>
        <dbReference type="ARBA" id="ARBA00023040"/>
    </source>
</evidence>
<dbReference type="InterPro" id="IPR017978">
    <property type="entry name" value="GPCR_3_C"/>
</dbReference>
<reference evidence="12" key="1">
    <citation type="journal article" date="2020" name="Fungal Divers.">
        <title>Resolving the Mortierellaceae phylogeny through synthesis of multi-gene phylogenetics and phylogenomics.</title>
        <authorList>
            <person name="Vandepol N."/>
            <person name="Liber J."/>
            <person name="Desiro A."/>
            <person name="Na H."/>
            <person name="Kennedy M."/>
            <person name="Barry K."/>
            <person name="Grigoriev I.V."/>
            <person name="Miller A.N."/>
            <person name="O'Donnell K."/>
            <person name="Stajich J.E."/>
            <person name="Bonito G."/>
        </authorList>
    </citation>
    <scope>NUCLEOTIDE SEQUENCE</scope>
    <source>
        <strain evidence="12">CK1249</strain>
    </source>
</reference>
<feature type="transmembrane region" description="Helical" evidence="10">
    <location>
        <begin position="484"/>
        <end position="512"/>
    </location>
</feature>
<dbReference type="Pfam" id="PF01094">
    <property type="entry name" value="ANF_receptor"/>
    <property type="match status" value="1"/>
</dbReference>
<proteinExistence type="predicted"/>
<dbReference type="CDD" id="cd15047">
    <property type="entry name" value="7tmC_GABA-B-like"/>
    <property type="match status" value="1"/>
</dbReference>
<evidence type="ECO:0000256" key="3">
    <source>
        <dbReference type="ARBA" id="ARBA00022989"/>
    </source>
</evidence>
<sequence>MNCAIRLAVEDVNAQEIIPGINMSLVLRDSQDPSLQTSSGGSAAIAGVGSLISAKVSGVIGDIRSELTGYEALMTSSVGISQCSFASASSTLSDVETYPYFFRTIPTIITALDAILELIKHLGWKRIMVIYDIEYLGWAGREYFSSKARRMGIYTLANQPLTTAGVPLDPTFGFLKDTIQSSASRVQILLANARLQRDVLREMRESGFMGPEYAWVTMNDLAEHYGLMEPQVEGYDGLIMLDNVWDLHGYPPFDSFVARWQQLNATEYPGGGDHEIENDEGMAYSCVMMLAHACGELVRHKIAHKPSLQTDQEVLREIMSGYHTSEIQVSKYYQTRTYEGPAGPITLDSNGNPTYGLFNAFSLQNGKSIPFAYIAGDNYTAIRDPPFKKSHPTLPKDAPPWTNNIIIKAASPTFCLCELLGILLVFVWCIMMVGIPKTGICVTQSLFLPFGITLLAGSLTIKNYRIYRIFNSVNVANQAFQTRLLLRFVLLAVLLALIPIVIEIVLDVPYAATINIHADQWVRCRGEKHENWWVLASGIVPLLLILFGVFLAFKTRNVVYLWNEARQISLVLYNIFFFALFIVISLVFPDELYTAAFYIEICGTFFTNLLALGVLFSPKFWKIWKAYQRRRLQNPLDGHWQPGHHHRSHHKLRRPGDMTTGISPESLMGINTTAFGNMPETITPDTIATRGTVVEMPSKKTGHAGARAIAVTDSSSSTAREVILKGKRRERPLKRGLSGNSSLGDRPPSVNVVDWRINTSVPIHRIASSALSAHGVVCSNDNRLDEQLLRGTFMDERDFQETLRRRSVEREHDNGGEGSSGTLPARPSLVKFTPPSRDVQVCDAVASQPVPTAATEEGADNDILCTDGKSRSHLMVSMTQVVVENEPTIRVETCHSGTLLIRFQNQARLNSWLRVFSPQDLAALMPTSVNDPPLVSSVSNTGGFSEDLRNDATSSSIFVRDHLPLATQKRTVSKHDRHVSSKGKMPQRAEQSYPEMSEVNGMPTITTTAPVPFAAGKDTGVGVRTKSETMPGLDQTQSPHQALQPQTWNDCSAAASLSSSISDVADTDKSIIPRGDVQQQSTEQDVVATASSPVHEAPIPQQVHPLISVTAASPTSMEGDNDDDDDDDDDDLYDPEFGIGGNGRRRFHRRCSISNQSRFTSSPGRAGSIAVPAMQSTKSTNASPSLPHPGTIPSPAVISAAAAAVSAGWSECDALSAAMADPDGDFLTALQSDKSDGAQGFLDPGSLIHSHSADNATAAGKSDGRRFSLSPFSLFGGQQSRRKSVVEDYHPRRNSTGRSHSHSPRISQGEESHLHSHPFGTVTSLAGIKSQSLHAQDDVLP</sequence>
<dbReference type="Gene3D" id="3.40.50.2300">
    <property type="match status" value="2"/>
</dbReference>
<feature type="region of interest" description="Disordered" evidence="9">
    <location>
        <begin position="1270"/>
        <end position="1325"/>
    </location>
</feature>
<keyword evidence="8" id="KW-0807">Transducer</keyword>
<evidence type="ECO:0000256" key="9">
    <source>
        <dbReference type="SAM" id="MobiDB-lite"/>
    </source>
</evidence>
<dbReference type="GO" id="GO:0004965">
    <property type="term" value="F:G protein-coupled GABA receptor activity"/>
    <property type="evidence" value="ECO:0007669"/>
    <property type="project" value="InterPro"/>
</dbReference>
<evidence type="ECO:0000256" key="2">
    <source>
        <dbReference type="ARBA" id="ARBA00022692"/>
    </source>
</evidence>
<dbReference type="OrthoDB" id="5597995at2759"/>
<dbReference type="PANTHER" id="PTHR10519:SF20">
    <property type="entry name" value="G-PROTEIN COUPLED RECEPTOR 156-RELATED"/>
    <property type="match status" value="1"/>
</dbReference>
<organism evidence="12 13">
    <name type="scientific">Mortierella alpina</name>
    <name type="common">Oleaginous fungus</name>
    <name type="synonym">Mortierella renispora</name>
    <dbReference type="NCBI Taxonomy" id="64518"/>
    <lineage>
        <taxon>Eukaryota</taxon>
        <taxon>Fungi</taxon>
        <taxon>Fungi incertae sedis</taxon>
        <taxon>Mucoromycota</taxon>
        <taxon>Mortierellomycotina</taxon>
        <taxon>Mortierellomycetes</taxon>
        <taxon>Mortierellales</taxon>
        <taxon>Mortierellaceae</taxon>
        <taxon>Mortierella</taxon>
    </lineage>
</organism>
<feature type="region of interest" description="Disordered" evidence="9">
    <location>
        <begin position="1074"/>
        <end position="1145"/>
    </location>
</feature>
<dbReference type="PANTHER" id="PTHR10519">
    <property type="entry name" value="GABA-B RECEPTOR"/>
    <property type="match status" value="1"/>
</dbReference>
<evidence type="ECO:0000313" key="12">
    <source>
        <dbReference type="EMBL" id="KAF9966095.1"/>
    </source>
</evidence>
<dbReference type="Proteomes" id="UP000738359">
    <property type="component" value="Unassembled WGS sequence"/>
</dbReference>
<feature type="region of interest" description="Disordered" evidence="9">
    <location>
        <begin position="638"/>
        <end position="658"/>
    </location>
</feature>
<dbReference type="InterPro" id="IPR028082">
    <property type="entry name" value="Peripla_BP_I"/>
</dbReference>
<dbReference type="Pfam" id="PF00003">
    <property type="entry name" value="7tm_3"/>
    <property type="match status" value="1"/>
</dbReference>
<feature type="region of interest" description="Disordered" evidence="9">
    <location>
        <begin position="728"/>
        <end position="748"/>
    </location>
</feature>
<protein>
    <recommendedName>
        <fullName evidence="11">G-protein coupled receptors family 3 profile domain-containing protein</fullName>
    </recommendedName>
</protein>
<comment type="caution">
    <text evidence="12">The sequence shown here is derived from an EMBL/GenBank/DDBJ whole genome shotgun (WGS) entry which is preliminary data.</text>
</comment>
<accession>A0A9P6M4H2</accession>
<keyword evidence="3 10" id="KW-1133">Transmembrane helix</keyword>